<dbReference type="Proteomes" id="UP000886523">
    <property type="component" value="Unassembled WGS sequence"/>
</dbReference>
<evidence type="ECO:0000313" key="4">
    <source>
        <dbReference type="Proteomes" id="UP000886523"/>
    </source>
</evidence>
<evidence type="ECO:0000256" key="1">
    <source>
        <dbReference type="SAM" id="MobiDB-lite"/>
    </source>
</evidence>
<protein>
    <recommendedName>
        <fullName evidence="2">DUF6532 domain-containing protein</fullName>
    </recommendedName>
</protein>
<comment type="caution">
    <text evidence="3">The sequence shown here is derived from an EMBL/GenBank/DDBJ whole genome shotgun (WGS) entry which is preliminary data.</text>
</comment>
<dbReference type="EMBL" id="MU129047">
    <property type="protein sequence ID" value="KAF9508933.1"/>
    <property type="molecule type" value="Genomic_DNA"/>
</dbReference>
<proteinExistence type="predicted"/>
<dbReference type="Pfam" id="PF20149">
    <property type="entry name" value="DUF6532"/>
    <property type="match status" value="1"/>
</dbReference>
<feature type="domain" description="DUF6532" evidence="2">
    <location>
        <begin position="136"/>
        <end position="266"/>
    </location>
</feature>
<reference evidence="3" key="1">
    <citation type="journal article" date="2020" name="Nat. Commun.">
        <title>Large-scale genome sequencing of mycorrhizal fungi provides insights into the early evolution of symbiotic traits.</title>
        <authorList>
            <person name="Miyauchi S."/>
            <person name="Kiss E."/>
            <person name="Kuo A."/>
            <person name="Drula E."/>
            <person name="Kohler A."/>
            <person name="Sanchez-Garcia M."/>
            <person name="Morin E."/>
            <person name="Andreopoulos B."/>
            <person name="Barry K.W."/>
            <person name="Bonito G."/>
            <person name="Buee M."/>
            <person name="Carver A."/>
            <person name="Chen C."/>
            <person name="Cichocki N."/>
            <person name="Clum A."/>
            <person name="Culley D."/>
            <person name="Crous P.W."/>
            <person name="Fauchery L."/>
            <person name="Girlanda M."/>
            <person name="Hayes R.D."/>
            <person name="Keri Z."/>
            <person name="LaButti K."/>
            <person name="Lipzen A."/>
            <person name="Lombard V."/>
            <person name="Magnuson J."/>
            <person name="Maillard F."/>
            <person name="Murat C."/>
            <person name="Nolan M."/>
            <person name="Ohm R.A."/>
            <person name="Pangilinan J."/>
            <person name="Pereira M.F."/>
            <person name="Perotto S."/>
            <person name="Peter M."/>
            <person name="Pfister S."/>
            <person name="Riley R."/>
            <person name="Sitrit Y."/>
            <person name="Stielow J.B."/>
            <person name="Szollosi G."/>
            <person name="Zifcakova L."/>
            <person name="Stursova M."/>
            <person name="Spatafora J.W."/>
            <person name="Tedersoo L."/>
            <person name="Vaario L.M."/>
            <person name="Yamada A."/>
            <person name="Yan M."/>
            <person name="Wang P."/>
            <person name="Xu J."/>
            <person name="Bruns T."/>
            <person name="Baldrian P."/>
            <person name="Vilgalys R."/>
            <person name="Dunand C."/>
            <person name="Henrissat B."/>
            <person name="Grigoriev I.V."/>
            <person name="Hibbett D."/>
            <person name="Nagy L.G."/>
            <person name="Martin F.M."/>
        </authorList>
    </citation>
    <scope>NUCLEOTIDE SEQUENCE</scope>
    <source>
        <strain evidence="3">UP504</strain>
    </source>
</reference>
<dbReference type="AlphaFoldDB" id="A0A9P6ANB5"/>
<gene>
    <name evidence="3" type="ORF">BS47DRAFT_1384595</name>
</gene>
<name>A0A9P6ANB5_9AGAM</name>
<dbReference type="InterPro" id="IPR045341">
    <property type="entry name" value="DUF6532"/>
</dbReference>
<organism evidence="3 4">
    <name type="scientific">Hydnum rufescens UP504</name>
    <dbReference type="NCBI Taxonomy" id="1448309"/>
    <lineage>
        <taxon>Eukaryota</taxon>
        <taxon>Fungi</taxon>
        <taxon>Dikarya</taxon>
        <taxon>Basidiomycota</taxon>
        <taxon>Agaricomycotina</taxon>
        <taxon>Agaricomycetes</taxon>
        <taxon>Cantharellales</taxon>
        <taxon>Hydnaceae</taxon>
        <taxon>Hydnum</taxon>
    </lineage>
</organism>
<accession>A0A9P6ANB5</accession>
<feature type="compositionally biased region" description="Polar residues" evidence="1">
    <location>
        <begin position="28"/>
        <end position="45"/>
    </location>
</feature>
<keyword evidence="4" id="KW-1185">Reference proteome</keyword>
<evidence type="ECO:0000259" key="2">
    <source>
        <dbReference type="Pfam" id="PF20149"/>
    </source>
</evidence>
<sequence length="322" mass="36428">MPKKMKLASTYVKKLLEPHGSQDDEESLSVQSSFEQPPNVPMPQSATALSGGILAKWTSDVFKSDHGNSSPEPKKSWVLIIQHNYNIEANTDSLPCMTTQVVLCPSVIPIRNMFLVTKQEYSCMETWGLIFLLGQIINEAASFHSKFKQKALNTVPYLYAFFGKDQDAIIHIRHPKKPCENALQHPAISTSINMFFELSEVKVLASDVMPTFLEMPCETIAFALTVSLQIHNVLASWKRGTLKTQNLSATNYGQFYQGHINWIQEWCKKPVWSEEWKDVSKDLGSAAMCIKNKFIMGSNFLTCMIVLPVDMHLMLQIWPHSL</sequence>
<feature type="region of interest" description="Disordered" evidence="1">
    <location>
        <begin position="15"/>
        <end position="45"/>
    </location>
</feature>
<evidence type="ECO:0000313" key="3">
    <source>
        <dbReference type="EMBL" id="KAF9508933.1"/>
    </source>
</evidence>